<gene>
    <name evidence="6" type="ORF">M5X09_12000</name>
</gene>
<dbReference type="EMBL" id="JAMDLW010000015">
    <property type="protein sequence ID" value="MCY9520400.1"/>
    <property type="molecule type" value="Genomic_DNA"/>
</dbReference>
<evidence type="ECO:0000256" key="5">
    <source>
        <dbReference type="ARBA" id="ARBA00023277"/>
    </source>
</evidence>
<dbReference type="InterPro" id="IPR000887">
    <property type="entry name" value="Aldlse_KDPG_KHG"/>
</dbReference>
<dbReference type="PANTHER" id="PTHR30246">
    <property type="entry name" value="2-KETO-3-DEOXY-6-PHOSPHOGLUCONATE ALDOLASE"/>
    <property type="match status" value="1"/>
</dbReference>
<protein>
    <submittedName>
        <fullName evidence="6">Bifunctional 4-hydroxy-2-oxoglutarate aldolase/2-dehydro-3-deoxy-phosphogluconate aldolase</fullName>
    </submittedName>
</protein>
<comment type="caution">
    <text evidence="6">The sequence shown here is derived from an EMBL/GenBank/DDBJ whole genome shotgun (WGS) entry which is preliminary data.</text>
</comment>
<sequence>MMKDTDEAAMRRDSLITAADPSITEQMLTARIVAIFRGFTGEAADLAGEALVKGGVRFMEVTMNTEDAAKIIHRWRERFDGKAYIGAGTVTNMAEAREALASGAQFLISPNLDEEVISCAAEQGVDVWPGVLTPTEIVRAWKAGAKAVKLFPLGTLGPDYIREIRGPLQHIPIIATGGVDMGNVADYLKAGASAFGLGSKLVRADYVREGQFERLAGHAERFVLTVQEKALENG</sequence>
<keyword evidence="4" id="KW-0456">Lyase</keyword>
<dbReference type="NCBIfam" id="TIGR01182">
    <property type="entry name" value="eda"/>
    <property type="match status" value="1"/>
</dbReference>
<evidence type="ECO:0000256" key="1">
    <source>
        <dbReference type="ARBA" id="ARBA00004761"/>
    </source>
</evidence>
<dbReference type="Pfam" id="PF01081">
    <property type="entry name" value="Aldolase"/>
    <property type="match status" value="1"/>
</dbReference>
<comment type="pathway">
    <text evidence="1">Carbohydrate acid metabolism.</text>
</comment>
<evidence type="ECO:0000313" key="7">
    <source>
        <dbReference type="Proteomes" id="UP001207626"/>
    </source>
</evidence>
<evidence type="ECO:0000256" key="2">
    <source>
        <dbReference type="ARBA" id="ARBA00006906"/>
    </source>
</evidence>
<dbReference type="InterPro" id="IPR013785">
    <property type="entry name" value="Aldolase_TIM"/>
</dbReference>
<evidence type="ECO:0000313" key="6">
    <source>
        <dbReference type="EMBL" id="MCY9520400.1"/>
    </source>
</evidence>
<keyword evidence="7" id="KW-1185">Reference proteome</keyword>
<keyword evidence="5" id="KW-0119">Carbohydrate metabolism</keyword>
<comment type="similarity">
    <text evidence="2">Belongs to the KHG/KDPG aldolase family.</text>
</comment>
<accession>A0ABT4DT27</accession>
<dbReference type="Proteomes" id="UP001207626">
    <property type="component" value="Unassembled WGS sequence"/>
</dbReference>
<name>A0ABT4DT27_9BACL</name>
<evidence type="ECO:0000256" key="4">
    <source>
        <dbReference type="ARBA" id="ARBA00023239"/>
    </source>
</evidence>
<dbReference type="Gene3D" id="3.20.20.70">
    <property type="entry name" value="Aldolase class I"/>
    <property type="match status" value="1"/>
</dbReference>
<dbReference type="PANTHER" id="PTHR30246:SF1">
    <property type="entry name" value="2-DEHYDRO-3-DEOXY-6-PHOSPHOGALACTONATE ALDOLASE-RELATED"/>
    <property type="match status" value="1"/>
</dbReference>
<dbReference type="SUPFAM" id="SSF51569">
    <property type="entry name" value="Aldolase"/>
    <property type="match status" value="1"/>
</dbReference>
<organism evidence="6 7">
    <name type="scientific">Paenibacillus apiarius</name>
    <dbReference type="NCBI Taxonomy" id="46240"/>
    <lineage>
        <taxon>Bacteria</taxon>
        <taxon>Bacillati</taxon>
        <taxon>Bacillota</taxon>
        <taxon>Bacilli</taxon>
        <taxon>Bacillales</taxon>
        <taxon>Paenibacillaceae</taxon>
        <taxon>Paenibacillus</taxon>
    </lineage>
</organism>
<proteinExistence type="inferred from homology"/>
<comment type="subunit">
    <text evidence="3">Homotrimer.</text>
</comment>
<evidence type="ECO:0000256" key="3">
    <source>
        <dbReference type="ARBA" id="ARBA00011233"/>
    </source>
</evidence>
<reference evidence="6 7" key="1">
    <citation type="submission" date="2022-05" db="EMBL/GenBank/DDBJ databases">
        <title>Genome Sequencing of Bee-Associated Microbes.</title>
        <authorList>
            <person name="Dunlap C."/>
        </authorList>
    </citation>
    <scope>NUCLEOTIDE SEQUENCE [LARGE SCALE GENOMIC DNA]</scope>
    <source>
        <strain evidence="6 7">NRRL NRS-1438</strain>
    </source>
</reference>
<dbReference type="CDD" id="cd00452">
    <property type="entry name" value="KDPG_aldolase"/>
    <property type="match status" value="1"/>
</dbReference>